<dbReference type="InterPro" id="IPR037138">
    <property type="entry name" value="His_deacetylse_dom_sf"/>
</dbReference>
<protein>
    <submittedName>
        <fullName evidence="3">Histone deacetylase</fullName>
    </submittedName>
</protein>
<feature type="domain" description="Histone deacetylase" evidence="2">
    <location>
        <begin position="21"/>
        <end position="311"/>
    </location>
</feature>
<sequence length="318" mass="34514">MQKTGLVYHPIYLEHQTGSWHPERPERLTAILQAVEAAGLKNTLVQLTPKACPLEYIKAIHSDRLINSIKRLSSSASPQHIDADTAVSGKSFEAALHAAGAGIAAADAIFEGTIDNAFCAVRPPGHHAETDRAMGFCLFNNVAILARYLQREKGLERVVIVDWDVHHGNGTQEIFYDDPTVLYFSSHQYPHYPGTGSMNEGGSGKGETFTVNAPLRAGCGDAEYQQVYTKMLPPIADVFKPDFVLVSAGFDAHRDDPLASMGLTDEGYAWLTKLVVDIAQKHCNGRLVSMLEGGYDLRALGASVTAHLEVLSGKRQSG</sequence>
<evidence type="ECO:0000256" key="1">
    <source>
        <dbReference type="ARBA" id="ARBA00005947"/>
    </source>
</evidence>
<reference evidence="3 4" key="1">
    <citation type="journal article" date="2017" name="ISME J.">
        <title>Energy and carbon metabolisms in a deep terrestrial subsurface fluid microbial community.</title>
        <authorList>
            <person name="Momper L."/>
            <person name="Jungbluth S.P."/>
            <person name="Lee M.D."/>
            <person name="Amend J.P."/>
        </authorList>
    </citation>
    <scope>NUCLEOTIDE SEQUENCE [LARGE SCALE GENOMIC DNA]</scope>
    <source>
        <strain evidence="3">SURF_17</strain>
    </source>
</reference>
<comment type="caution">
    <text evidence="3">The sequence shown here is derived from an EMBL/GenBank/DDBJ whole genome shotgun (WGS) entry which is preliminary data.</text>
</comment>
<dbReference type="PANTHER" id="PTHR10625">
    <property type="entry name" value="HISTONE DEACETYLASE HDAC1-RELATED"/>
    <property type="match status" value="1"/>
</dbReference>
<dbReference type="EMBL" id="QZKI01000143">
    <property type="protein sequence ID" value="RJP64126.1"/>
    <property type="molecule type" value="Genomic_DNA"/>
</dbReference>
<dbReference type="GO" id="GO:0004407">
    <property type="term" value="F:histone deacetylase activity"/>
    <property type="evidence" value="ECO:0007669"/>
    <property type="project" value="TreeGrafter"/>
</dbReference>
<evidence type="ECO:0000259" key="2">
    <source>
        <dbReference type="Pfam" id="PF00850"/>
    </source>
</evidence>
<dbReference type="InterPro" id="IPR000286">
    <property type="entry name" value="HDACs"/>
</dbReference>
<dbReference type="Gene3D" id="3.40.800.20">
    <property type="entry name" value="Histone deacetylase domain"/>
    <property type="match status" value="1"/>
</dbReference>
<dbReference type="GO" id="GO:0040029">
    <property type="term" value="P:epigenetic regulation of gene expression"/>
    <property type="evidence" value="ECO:0007669"/>
    <property type="project" value="TreeGrafter"/>
</dbReference>
<dbReference type="InterPro" id="IPR023696">
    <property type="entry name" value="Ureohydrolase_dom_sf"/>
</dbReference>
<evidence type="ECO:0000313" key="4">
    <source>
        <dbReference type="Proteomes" id="UP000285961"/>
    </source>
</evidence>
<name>A0A419ENC5_9BACT</name>
<comment type="similarity">
    <text evidence="1">Belongs to the histone deacetylase family.</text>
</comment>
<evidence type="ECO:0000313" key="3">
    <source>
        <dbReference type="EMBL" id="RJP64126.1"/>
    </source>
</evidence>
<dbReference type="Pfam" id="PF00850">
    <property type="entry name" value="Hist_deacetyl"/>
    <property type="match status" value="1"/>
</dbReference>
<dbReference type="CDD" id="cd09992">
    <property type="entry name" value="HDAC_classII"/>
    <property type="match status" value="1"/>
</dbReference>
<gene>
    <name evidence="3" type="ORF">C4532_19910</name>
</gene>
<dbReference type="PANTHER" id="PTHR10625:SF10">
    <property type="entry name" value="HISTONE DEACETYLASE HDAC1"/>
    <property type="match status" value="1"/>
</dbReference>
<dbReference type="SUPFAM" id="SSF52768">
    <property type="entry name" value="Arginase/deacetylase"/>
    <property type="match status" value="1"/>
</dbReference>
<dbReference type="Proteomes" id="UP000285961">
    <property type="component" value="Unassembled WGS sequence"/>
</dbReference>
<accession>A0A419ENC5</accession>
<dbReference type="AlphaFoldDB" id="A0A419ENC5"/>
<dbReference type="InterPro" id="IPR023801">
    <property type="entry name" value="His_deacetylse_dom"/>
</dbReference>
<dbReference type="PRINTS" id="PR01270">
    <property type="entry name" value="HDASUPER"/>
</dbReference>
<organism evidence="3 4">
    <name type="scientific">Candidatus Abyssobacteria bacterium SURF_17</name>
    <dbReference type="NCBI Taxonomy" id="2093361"/>
    <lineage>
        <taxon>Bacteria</taxon>
        <taxon>Pseudomonadati</taxon>
        <taxon>Candidatus Hydrogenedentota</taxon>
        <taxon>Candidatus Abyssobacteria</taxon>
    </lineage>
</organism>
<proteinExistence type="inferred from homology"/>